<dbReference type="AlphaFoldDB" id="A0A556MQV4"/>
<reference evidence="1 2" key="1">
    <citation type="submission" date="2019-07" db="EMBL/GenBank/DDBJ databases">
        <authorList>
            <person name="Huq M.A."/>
        </authorList>
    </citation>
    <scope>NUCLEOTIDE SEQUENCE [LARGE SCALE GENOMIC DNA]</scope>
    <source>
        <strain evidence="1 2">MAH-3</strain>
    </source>
</reference>
<accession>A0A556MQV4</accession>
<dbReference type="PROSITE" id="PS51257">
    <property type="entry name" value="PROKAR_LIPOPROTEIN"/>
    <property type="match status" value="1"/>
</dbReference>
<organism evidence="1 2">
    <name type="scientific">Fluviicola chungangensis</name>
    <dbReference type="NCBI Taxonomy" id="2597671"/>
    <lineage>
        <taxon>Bacteria</taxon>
        <taxon>Pseudomonadati</taxon>
        <taxon>Bacteroidota</taxon>
        <taxon>Flavobacteriia</taxon>
        <taxon>Flavobacteriales</taxon>
        <taxon>Crocinitomicaceae</taxon>
        <taxon>Fluviicola</taxon>
    </lineage>
</organism>
<proteinExistence type="predicted"/>
<evidence type="ECO:0000313" key="1">
    <source>
        <dbReference type="EMBL" id="TSJ42303.1"/>
    </source>
</evidence>
<dbReference type="EMBL" id="VLPL01000005">
    <property type="protein sequence ID" value="TSJ42303.1"/>
    <property type="molecule type" value="Genomic_DNA"/>
</dbReference>
<keyword evidence="2" id="KW-1185">Reference proteome</keyword>
<comment type="caution">
    <text evidence="1">The sequence shown here is derived from an EMBL/GenBank/DDBJ whole genome shotgun (WGS) entry which is preliminary data.</text>
</comment>
<dbReference type="RefSeq" id="WP_144333258.1">
    <property type="nucleotide sequence ID" value="NZ_VLPL01000005.1"/>
</dbReference>
<name>A0A556MQV4_9FLAO</name>
<gene>
    <name evidence="1" type="ORF">FO442_11080</name>
</gene>
<evidence type="ECO:0000313" key="2">
    <source>
        <dbReference type="Proteomes" id="UP000316008"/>
    </source>
</evidence>
<sequence>MKKLLFVLCIGLAFASCKKRDKAVWDTDWQVPLVHDSLTLSNLVADSLLTVVAGNYVLDIHSSLFEFKLSDFVELPDTTVESTFPMALNFAAAPGTSFTSGDIEEHALNIGEVQLKKIRVKAGGIELKVFNPIGTKTIFNVVLPGVTKNGITLSQNFIAPAGTQSSPGVVTGFVDLNGYELDLTGEFGTSYNRIQSKLTVTSDPTGPTVNVTTSDVIKFRFSMKDVQLDYARGYFGNQLVSDTVYANIDAMNNVTDGLLDVDAMTFDLAIENGLKVNGKFKINSLKNINANGNAVSLNHPNIGTWNTINAATGSNENSIVPSNTTLSFTPGNSNFEQYIENHGSKNELSFQLQMNPWGNVSGGWDEIYDTHPLRVKLNGMFPLNIGLTDLIFQDTFALSLVNNSNKTNVKSGQIWINAMNAFPFDGNLELYLLDANYQTVAVVSGTSTIESSVFGSLVNGIMQKKSVVYFPVSETVCDDIGQVKYCMIKLKLNTYDANGNNIQVPIPANAFFKFKLGANLTIENHL</sequence>
<protein>
    <submittedName>
        <fullName evidence="1">Uncharacterized protein</fullName>
    </submittedName>
</protein>
<dbReference type="Proteomes" id="UP000316008">
    <property type="component" value="Unassembled WGS sequence"/>
</dbReference>
<dbReference type="OrthoDB" id="907411at2"/>